<evidence type="ECO:0000256" key="3">
    <source>
        <dbReference type="ARBA" id="ARBA00022722"/>
    </source>
</evidence>
<dbReference type="InterPro" id="IPR037027">
    <property type="entry name" value="YqgF/RNaseH-like_dom_sf"/>
</dbReference>
<dbReference type="RefSeq" id="WP_041063426.1">
    <property type="nucleotide sequence ID" value="NZ_AP014521.1"/>
</dbReference>
<keyword evidence="2 5" id="KW-0690">Ribosome biogenesis</keyword>
<evidence type="ECO:0000313" key="7">
    <source>
        <dbReference type="EMBL" id="BAP58838.1"/>
    </source>
</evidence>
<proteinExistence type="inferred from homology"/>
<sequence>MLNKTFFCFDFGTKNIGVAIGQNIICIANPLTTIQSKKKNHINWIKIQHLLKIWQPNHIIIGYPMNMDGTDQRLTDCVKIFAKTFNEKFKIPVEFYDERLSTVEAKSKLFKKGGYRALKKKYINSLSAVVILQSWFEDVYKKNK</sequence>
<dbReference type="HOGENOM" id="CLU_098240_3_0_6"/>
<organism evidence="7 8">
    <name type="scientific">Candidatus Tachikawaea gelatinosa</name>
    <dbReference type="NCBI Taxonomy" id="1410383"/>
    <lineage>
        <taxon>Bacteria</taxon>
        <taxon>Pseudomonadati</taxon>
        <taxon>Pseudomonadota</taxon>
        <taxon>Gammaproteobacteria</taxon>
        <taxon>Enterobacterales</taxon>
        <taxon>Enterobacteriaceae</taxon>
        <taxon>Candidatus Tachikawaea</taxon>
    </lineage>
</organism>
<dbReference type="HAMAP" id="MF_00651">
    <property type="entry name" value="Nuclease_YqgF"/>
    <property type="match status" value="1"/>
</dbReference>
<keyword evidence="3 5" id="KW-0540">Nuclease</keyword>
<evidence type="ECO:0000256" key="1">
    <source>
        <dbReference type="ARBA" id="ARBA00022490"/>
    </source>
</evidence>
<feature type="domain" description="YqgF/RNase H-like" evidence="6">
    <location>
        <begin position="4"/>
        <end position="105"/>
    </location>
</feature>
<dbReference type="PANTHER" id="PTHR33317">
    <property type="entry name" value="POLYNUCLEOTIDYL TRANSFERASE, RIBONUCLEASE H-LIKE SUPERFAMILY PROTEIN"/>
    <property type="match status" value="1"/>
</dbReference>
<evidence type="ECO:0000256" key="2">
    <source>
        <dbReference type="ARBA" id="ARBA00022517"/>
    </source>
</evidence>
<dbReference type="OrthoDB" id="9796140at2"/>
<dbReference type="SUPFAM" id="SSF53098">
    <property type="entry name" value="Ribonuclease H-like"/>
    <property type="match status" value="1"/>
</dbReference>
<dbReference type="GO" id="GO:0000967">
    <property type="term" value="P:rRNA 5'-end processing"/>
    <property type="evidence" value="ECO:0007669"/>
    <property type="project" value="UniProtKB-UniRule"/>
</dbReference>
<evidence type="ECO:0000256" key="4">
    <source>
        <dbReference type="ARBA" id="ARBA00022801"/>
    </source>
</evidence>
<dbReference type="EC" id="3.1.-.-" evidence="5"/>
<gene>
    <name evidence="5 7" type="primary">yqgF</name>
    <name evidence="7" type="ORF">TGUWTKB_6140</name>
</gene>
<evidence type="ECO:0000259" key="6">
    <source>
        <dbReference type="SMART" id="SM00732"/>
    </source>
</evidence>
<evidence type="ECO:0000313" key="8">
    <source>
        <dbReference type="Proteomes" id="UP000031627"/>
    </source>
</evidence>
<dbReference type="GO" id="GO:0016788">
    <property type="term" value="F:hydrolase activity, acting on ester bonds"/>
    <property type="evidence" value="ECO:0007669"/>
    <property type="project" value="UniProtKB-UniRule"/>
</dbReference>
<accession>A0A090AK78</accession>
<dbReference type="GO" id="GO:0004518">
    <property type="term" value="F:nuclease activity"/>
    <property type="evidence" value="ECO:0007669"/>
    <property type="project" value="UniProtKB-KW"/>
</dbReference>
<dbReference type="PANTHER" id="PTHR33317:SF4">
    <property type="entry name" value="POLYNUCLEOTIDYL TRANSFERASE, RIBONUCLEASE H-LIKE SUPERFAMILY PROTEIN"/>
    <property type="match status" value="1"/>
</dbReference>
<keyword evidence="1 5" id="KW-0963">Cytoplasm</keyword>
<dbReference type="CDD" id="cd16964">
    <property type="entry name" value="YqgF"/>
    <property type="match status" value="1"/>
</dbReference>
<dbReference type="InterPro" id="IPR006641">
    <property type="entry name" value="YqgF/RNaseH-like_dom"/>
</dbReference>
<reference evidence="8" key="1">
    <citation type="submission" date="2013-11" db="EMBL/GenBank/DDBJ databases">
        <title>Symbiont-containing voluminous jelly as an extraordinary maternal gift for overwintering insect nymphs.</title>
        <authorList>
            <person name="Kaiwa N."/>
            <person name="Hosokawa T."/>
            <person name="Nikoh N."/>
            <person name="Meng X.Y."/>
            <person name="Tanahashi M."/>
            <person name="Moriyama M."/>
            <person name="Maeda T."/>
            <person name="Yamaguchi K."/>
            <person name="Shigenobu S."/>
            <person name="Ito M."/>
            <person name="Fukatsu T."/>
        </authorList>
    </citation>
    <scope>NUCLEOTIDE SEQUENCE [LARGE SCALE GENOMIC DNA]</scope>
    <source>
        <strain evidence="8">UwTKB</strain>
    </source>
</reference>
<dbReference type="Gene3D" id="3.30.420.140">
    <property type="entry name" value="YqgF/RNase H-like domain"/>
    <property type="match status" value="1"/>
</dbReference>
<dbReference type="AlphaFoldDB" id="A0A090AK78"/>
<keyword evidence="4 5" id="KW-0378">Hydrolase</keyword>
<dbReference type="GO" id="GO:0005829">
    <property type="term" value="C:cytosol"/>
    <property type="evidence" value="ECO:0007669"/>
    <property type="project" value="TreeGrafter"/>
</dbReference>
<comment type="similarity">
    <text evidence="5">Belongs to the YqgF HJR family.</text>
</comment>
<comment type="function">
    <text evidence="5">Could be a nuclease involved in processing of the 5'-end of pre-16S rRNA.</text>
</comment>
<dbReference type="Pfam" id="PF03652">
    <property type="entry name" value="RuvX"/>
    <property type="match status" value="1"/>
</dbReference>
<dbReference type="EMBL" id="AP014521">
    <property type="protein sequence ID" value="BAP58838.1"/>
    <property type="molecule type" value="Genomic_DNA"/>
</dbReference>
<dbReference type="KEGG" id="sbw:TGUWTKB_6140"/>
<name>A0A090AK78_9ENTR</name>
<evidence type="ECO:0000256" key="5">
    <source>
        <dbReference type="HAMAP-Rule" id="MF_00651"/>
    </source>
</evidence>
<reference evidence="7 8" key="2">
    <citation type="journal article" date="2014" name="Curr. Biol.">
        <title>Symbiont-Supplemented Maternal Investment Underpinning Host's Ecological Adaptation.</title>
        <authorList>
            <person name="Kaiwa N."/>
            <person name="Hosokawa T."/>
            <person name="Nikoh N."/>
            <person name="Tanahashi M."/>
            <person name="Moriyama M."/>
            <person name="Meng X.Y."/>
            <person name="Maeda T."/>
            <person name="Yamaguchi K."/>
            <person name="Shigenobu S."/>
            <person name="Ito M."/>
            <person name="Fukatsu T."/>
        </authorList>
    </citation>
    <scope>NUCLEOTIDE SEQUENCE [LARGE SCALE GENOMIC DNA]</scope>
    <source>
        <strain evidence="7 8">UwTKB</strain>
    </source>
</reference>
<dbReference type="NCBIfam" id="TIGR00250">
    <property type="entry name" value="RNAse_H_YqgF"/>
    <property type="match status" value="1"/>
</dbReference>
<dbReference type="InterPro" id="IPR005227">
    <property type="entry name" value="YqgF"/>
</dbReference>
<dbReference type="Proteomes" id="UP000031627">
    <property type="component" value="Chromosome"/>
</dbReference>
<dbReference type="SMART" id="SM00732">
    <property type="entry name" value="YqgFc"/>
    <property type="match status" value="1"/>
</dbReference>
<protein>
    <recommendedName>
        <fullName evidence="5">Putative pre-16S rRNA nuclease</fullName>
        <ecNumber evidence="5">3.1.-.-</ecNumber>
    </recommendedName>
</protein>
<dbReference type="STRING" id="1410383.TGUWTKB_6140"/>
<keyword evidence="8" id="KW-1185">Reference proteome</keyword>
<comment type="subcellular location">
    <subcellularLocation>
        <location evidence="5">Cytoplasm</location>
    </subcellularLocation>
</comment>
<dbReference type="InterPro" id="IPR012337">
    <property type="entry name" value="RNaseH-like_sf"/>
</dbReference>